<comment type="cofactor">
    <cofactor evidence="6">
        <name>[4Fe-4S] cluster</name>
        <dbReference type="ChEBI" id="CHEBI:49883"/>
    </cofactor>
    <text evidence="6">Binds 1 [4Fe-4S] cluster. The cluster is coordinated with 3 cysteines and an exchangeable S-adenosyl-L-methionine.</text>
</comment>
<dbReference type="GO" id="GO:0046872">
    <property type="term" value="F:metal ion binding"/>
    <property type="evidence" value="ECO:0007669"/>
    <property type="project" value="UniProtKB-KW"/>
</dbReference>
<feature type="binding site" evidence="6">
    <location>
        <position position="147"/>
    </location>
    <ligand>
        <name>[4Fe-4S] cluster</name>
        <dbReference type="ChEBI" id="CHEBI:49883"/>
        <note>4Fe-4S-S-AdoMet</note>
    </ligand>
</feature>
<keyword evidence="5 6" id="KW-0411">Iron-sulfur</keyword>
<dbReference type="InterPro" id="IPR034457">
    <property type="entry name" value="Organic_radical-activating"/>
</dbReference>
<organism evidence="8">
    <name type="scientific">Thermodesulfovibrio autotrophicus</name>
    <dbReference type="NCBI Taxonomy" id="3118333"/>
    <lineage>
        <taxon>Bacteria</taxon>
        <taxon>Pseudomonadati</taxon>
        <taxon>Nitrospirota</taxon>
        <taxon>Thermodesulfovibrionia</taxon>
        <taxon>Thermodesulfovibrionales</taxon>
        <taxon>Thermodesulfovibrionaceae</taxon>
        <taxon>Thermodesulfovibrio</taxon>
    </lineage>
</organism>
<keyword evidence="2 6" id="KW-0949">S-adenosyl-L-methionine</keyword>
<evidence type="ECO:0000256" key="6">
    <source>
        <dbReference type="PIRSR" id="PIRSR004869-50"/>
    </source>
</evidence>
<evidence type="ECO:0000256" key="1">
    <source>
        <dbReference type="ARBA" id="ARBA00022485"/>
    </source>
</evidence>
<dbReference type="PANTHER" id="PTHR30352">
    <property type="entry name" value="PYRUVATE FORMATE-LYASE-ACTIVATING ENZYME"/>
    <property type="match status" value="1"/>
</dbReference>
<accession>A0AAU8GVX8</accession>
<dbReference type="RefSeq" id="WP_353683895.1">
    <property type="nucleotide sequence ID" value="NZ_CP144373.1"/>
</dbReference>
<evidence type="ECO:0000256" key="4">
    <source>
        <dbReference type="ARBA" id="ARBA00023004"/>
    </source>
</evidence>
<dbReference type="InterPro" id="IPR013785">
    <property type="entry name" value="Aldolase_TIM"/>
</dbReference>
<proteinExistence type="predicted"/>
<dbReference type="InterPro" id="IPR016431">
    <property type="entry name" value="Pyrv-formate_lyase-activ_prd"/>
</dbReference>
<evidence type="ECO:0000256" key="5">
    <source>
        <dbReference type="ARBA" id="ARBA00023014"/>
    </source>
</evidence>
<feature type="binding site" evidence="6">
    <location>
        <position position="151"/>
    </location>
    <ligand>
        <name>[4Fe-4S] cluster</name>
        <dbReference type="ChEBI" id="CHEBI:49883"/>
        <note>4Fe-4S-S-AdoMet</note>
    </ligand>
</feature>
<evidence type="ECO:0000256" key="2">
    <source>
        <dbReference type="ARBA" id="ARBA00022691"/>
    </source>
</evidence>
<dbReference type="GO" id="GO:0003824">
    <property type="term" value="F:catalytic activity"/>
    <property type="evidence" value="ECO:0007669"/>
    <property type="project" value="InterPro"/>
</dbReference>
<keyword evidence="1" id="KW-0004">4Fe-4S</keyword>
<evidence type="ECO:0000259" key="7">
    <source>
        <dbReference type="Pfam" id="PF04055"/>
    </source>
</evidence>
<evidence type="ECO:0000256" key="3">
    <source>
        <dbReference type="ARBA" id="ARBA00022723"/>
    </source>
</evidence>
<dbReference type="CDD" id="cd01335">
    <property type="entry name" value="Radical_SAM"/>
    <property type="match status" value="1"/>
</dbReference>
<evidence type="ECO:0000313" key="8">
    <source>
        <dbReference type="EMBL" id="XCH46357.1"/>
    </source>
</evidence>
<dbReference type="AlphaFoldDB" id="A0AAU8GVX8"/>
<dbReference type="EMBL" id="CP144373">
    <property type="protein sequence ID" value="XCH46357.1"/>
    <property type="molecule type" value="Genomic_DNA"/>
</dbReference>
<name>A0AAU8GVX8_9BACT</name>
<dbReference type="SUPFAM" id="SSF102114">
    <property type="entry name" value="Radical SAM enzymes"/>
    <property type="match status" value="1"/>
</dbReference>
<dbReference type="Gene3D" id="3.20.20.70">
    <property type="entry name" value="Aldolase class I"/>
    <property type="match status" value="1"/>
</dbReference>
<dbReference type="InterPro" id="IPR058240">
    <property type="entry name" value="rSAM_sf"/>
</dbReference>
<sequence length="365" mass="40850">MSTCKICNNFSPYIAKHPGVCLNCIRKKPSQAITVALQSHTASRLTYGLPPSPPKAEDAVQCKICANECRIAEGQYGYCGLRKNERGKLIALQRNHGKLNWYLDPLPTNCVADWVCPAGTGSGYPDFAYTNGPEYGYYNLAVFFHACSFNCLYCQNWHFKEETFKPETRTVDELLRDITSAVSCICYFGGDPSPQIIFAIEASRRAIKEKKTKILRICWETNGSMNKAYLEKMIELSLQSGGCIKFDLKAWDESLHIALTGVSNKRTLENFAYVAKFFEKRSVPPLLIGSTLLVPGYIDSEEVSNIAKFIASLNPEIPYRLLGFYPHFYMSDLPLTSKKLAHECYEAALSAGLKNVSIGNVHLLK</sequence>
<dbReference type="SFLD" id="SFLDS00029">
    <property type="entry name" value="Radical_SAM"/>
    <property type="match status" value="1"/>
</dbReference>
<keyword evidence="4 6" id="KW-0408">Iron</keyword>
<dbReference type="KEGG" id="taut:V4D30_08405"/>
<dbReference type="GO" id="GO:0051539">
    <property type="term" value="F:4 iron, 4 sulfur cluster binding"/>
    <property type="evidence" value="ECO:0007669"/>
    <property type="project" value="UniProtKB-KW"/>
</dbReference>
<gene>
    <name evidence="8" type="ORF">V4D30_08405</name>
</gene>
<reference evidence="8" key="1">
    <citation type="submission" date="2024-01" db="EMBL/GenBank/DDBJ databases">
        <title>The first autotrophic representatives of the genus Thermodesulfovibrio.</title>
        <authorList>
            <person name="Maltseva A.I."/>
            <person name="Elcheninov A.G."/>
            <person name="Kublanov I.V."/>
            <person name="Lebedinsky A.V."/>
            <person name="Frolov E.N."/>
        </authorList>
    </citation>
    <scope>NUCLEOTIDE SEQUENCE</scope>
    <source>
        <strain evidence="8">3907-1M</strain>
    </source>
</reference>
<dbReference type="PANTHER" id="PTHR30352:SF22">
    <property type="entry name" value="PYRUVATE FORMATE-LYASE ACTIVATING ENZYME HOMOLOG"/>
    <property type="match status" value="1"/>
</dbReference>
<feature type="binding site" evidence="6">
    <location>
        <position position="154"/>
    </location>
    <ligand>
        <name>[4Fe-4S] cluster</name>
        <dbReference type="ChEBI" id="CHEBI:49883"/>
        <note>4Fe-4S-S-AdoMet</note>
    </ligand>
</feature>
<feature type="domain" description="Radical SAM core" evidence="7">
    <location>
        <begin position="143"/>
        <end position="299"/>
    </location>
</feature>
<dbReference type="InterPro" id="IPR007197">
    <property type="entry name" value="rSAM"/>
</dbReference>
<protein>
    <submittedName>
        <fullName evidence="8">Radical SAM protein</fullName>
    </submittedName>
</protein>
<dbReference type="PIRSF" id="PIRSF004869">
    <property type="entry name" value="PflX_prd"/>
    <property type="match status" value="1"/>
</dbReference>
<keyword evidence="3 6" id="KW-0479">Metal-binding</keyword>
<dbReference type="Pfam" id="PF04055">
    <property type="entry name" value="Radical_SAM"/>
    <property type="match status" value="1"/>
</dbReference>